<evidence type="ECO:0000256" key="1">
    <source>
        <dbReference type="ARBA" id="ARBA00004123"/>
    </source>
</evidence>
<evidence type="ECO:0000259" key="5">
    <source>
        <dbReference type="Pfam" id="PF01336"/>
    </source>
</evidence>
<dbReference type="SUPFAM" id="SSF50249">
    <property type="entry name" value="Nucleic acid-binding proteins"/>
    <property type="match status" value="1"/>
</dbReference>
<evidence type="ECO:0000256" key="3">
    <source>
        <dbReference type="ARBA" id="ARBA00023125"/>
    </source>
</evidence>
<comment type="subcellular location">
    <subcellularLocation>
        <location evidence="1">Nucleus</location>
    </subcellularLocation>
</comment>
<evidence type="ECO:0000313" key="8">
    <source>
        <dbReference type="Proteomes" id="UP000566819"/>
    </source>
</evidence>
<reference evidence="7 8" key="1">
    <citation type="submission" date="2020-03" db="EMBL/GenBank/DDBJ databases">
        <title>Draft Genome Sequence of Cudoniella acicularis.</title>
        <authorList>
            <person name="Buettner E."/>
            <person name="Kellner H."/>
        </authorList>
    </citation>
    <scope>NUCLEOTIDE SEQUENCE [LARGE SCALE GENOMIC DNA]</scope>
    <source>
        <strain evidence="7 8">DSM 108380</strain>
    </source>
</reference>
<dbReference type="GO" id="GO:0005662">
    <property type="term" value="C:DNA replication factor A complex"/>
    <property type="evidence" value="ECO:0007669"/>
    <property type="project" value="TreeGrafter"/>
</dbReference>
<dbReference type="InterPro" id="IPR012340">
    <property type="entry name" value="NA-bd_OB-fold"/>
</dbReference>
<dbReference type="PANTHER" id="PTHR13989:SF16">
    <property type="entry name" value="REPLICATION PROTEIN A2"/>
    <property type="match status" value="1"/>
</dbReference>
<dbReference type="GO" id="GO:0000781">
    <property type="term" value="C:chromosome, telomeric region"/>
    <property type="evidence" value="ECO:0007669"/>
    <property type="project" value="TreeGrafter"/>
</dbReference>
<dbReference type="PANTHER" id="PTHR13989">
    <property type="entry name" value="REPLICATION PROTEIN A-RELATED"/>
    <property type="match status" value="1"/>
</dbReference>
<dbReference type="GO" id="GO:0000724">
    <property type="term" value="P:double-strand break repair via homologous recombination"/>
    <property type="evidence" value="ECO:0007669"/>
    <property type="project" value="TreeGrafter"/>
</dbReference>
<dbReference type="Pfam" id="PF01336">
    <property type="entry name" value="tRNA_anti-codon"/>
    <property type="match status" value="1"/>
</dbReference>
<dbReference type="InterPro" id="IPR036390">
    <property type="entry name" value="WH_DNA-bd_sf"/>
</dbReference>
<keyword evidence="3" id="KW-0238">DNA-binding</keyword>
<dbReference type="GO" id="GO:0035861">
    <property type="term" value="C:site of double-strand break"/>
    <property type="evidence" value="ECO:0007669"/>
    <property type="project" value="TreeGrafter"/>
</dbReference>
<protein>
    <recommendedName>
        <fullName evidence="9">Replication protein A C-terminal domain-containing protein</fullName>
    </recommendedName>
</protein>
<dbReference type="Gene3D" id="2.40.50.140">
    <property type="entry name" value="Nucleic acid-binding proteins"/>
    <property type="match status" value="1"/>
</dbReference>
<accession>A0A8H4RW49</accession>
<organism evidence="7 8">
    <name type="scientific">Cudoniella acicularis</name>
    <dbReference type="NCBI Taxonomy" id="354080"/>
    <lineage>
        <taxon>Eukaryota</taxon>
        <taxon>Fungi</taxon>
        <taxon>Dikarya</taxon>
        <taxon>Ascomycota</taxon>
        <taxon>Pezizomycotina</taxon>
        <taxon>Leotiomycetes</taxon>
        <taxon>Helotiales</taxon>
        <taxon>Tricladiaceae</taxon>
        <taxon>Cudoniella</taxon>
    </lineage>
</organism>
<evidence type="ECO:0000259" key="6">
    <source>
        <dbReference type="Pfam" id="PF08784"/>
    </source>
</evidence>
<feature type="domain" description="Replication protein A C-terminal" evidence="6">
    <location>
        <begin position="334"/>
        <end position="438"/>
    </location>
</feature>
<dbReference type="EMBL" id="JAAMPI010000079">
    <property type="protein sequence ID" value="KAF4636160.1"/>
    <property type="molecule type" value="Genomic_DNA"/>
</dbReference>
<sequence>MSAFFIDITSSFQTLKQHLASSLPATFHAERGLIVLRRLAMTIFSTRHSPQAFAASYPVSHLKLVYPKLKKLKYTIQPLLRYFIASVSENLDCWLDEHEHNPSMLHFTAILKYEACVITRSKNFQTEDRRIPDSVGTLHGRARTRLLSTVFSTTPPPPSKLKMANFGYGGGYTTTTYGGQNAATDGGGFMAGSQSGSQESPSNSKVWGKETLRPVTIKQIIDAQQAHPESEFKIDGSDVTQITFVGQINSVYPQATNITYKLDDGTGIVEVKLWIDAEAAEESKAPQSKEGEYIRVWGRLKAFNTKRHVGAQMIRPVTDFNEVSYHLLEATAVHLYFTRGPPNAEAVAVKGEAGTGMFVESYGGTTSNAALAGGKKLPPKISSVARKVYDHLQSAPQNNEGLHVHMIAAQLNMPVNDVFKAGDELLAEGVIYTTVDDETWAVLEC</sequence>
<dbReference type="InterPro" id="IPR036388">
    <property type="entry name" value="WH-like_DNA-bd_sf"/>
</dbReference>
<dbReference type="Pfam" id="PF08784">
    <property type="entry name" value="RPA_C"/>
    <property type="match status" value="1"/>
</dbReference>
<dbReference type="AlphaFoldDB" id="A0A8H4RW49"/>
<evidence type="ECO:0000313" key="7">
    <source>
        <dbReference type="EMBL" id="KAF4636160.1"/>
    </source>
</evidence>
<comment type="caution">
    <text evidence="7">The sequence shown here is derived from an EMBL/GenBank/DDBJ whole genome shotgun (WGS) entry which is preliminary data.</text>
</comment>
<evidence type="ECO:0000256" key="4">
    <source>
        <dbReference type="ARBA" id="ARBA00023242"/>
    </source>
</evidence>
<name>A0A8H4RW49_9HELO</name>
<dbReference type="FunFam" id="1.10.10.10:FF:000168">
    <property type="entry name" value="Replication protein A 32 kDa subunit"/>
    <property type="match status" value="1"/>
</dbReference>
<dbReference type="InterPro" id="IPR004365">
    <property type="entry name" value="NA-bd_OB_tRNA"/>
</dbReference>
<proteinExistence type="inferred from homology"/>
<feature type="domain" description="OB" evidence="5">
    <location>
        <begin position="242"/>
        <end position="312"/>
    </location>
</feature>
<dbReference type="Proteomes" id="UP000566819">
    <property type="component" value="Unassembled WGS sequence"/>
</dbReference>
<keyword evidence="8" id="KW-1185">Reference proteome</keyword>
<dbReference type="Gene3D" id="1.10.10.10">
    <property type="entry name" value="Winged helix-like DNA-binding domain superfamily/Winged helix DNA-binding domain"/>
    <property type="match status" value="1"/>
</dbReference>
<evidence type="ECO:0000256" key="2">
    <source>
        <dbReference type="ARBA" id="ARBA00007815"/>
    </source>
</evidence>
<dbReference type="GO" id="GO:0006289">
    <property type="term" value="P:nucleotide-excision repair"/>
    <property type="evidence" value="ECO:0007669"/>
    <property type="project" value="TreeGrafter"/>
</dbReference>
<dbReference type="CDD" id="cd04478">
    <property type="entry name" value="RPA2_DBD_D"/>
    <property type="match status" value="1"/>
</dbReference>
<dbReference type="SUPFAM" id="SSF46785">
    <property type="entry name" value="Winged helix' DNA-binding domain"/>
    <property type="match status" value="1"/>
</dbReference>
<dbReference type="OrthoDB" id="25571at2759"/>
<comment type="similarity">
    <text evidence="2">Belongs to the replication factor A protein 2 family.</text>
</comment>
<dbReference type="GO" id="GO:0006260">
    <property type="term" value="P:DNA replication"/>
    <property type="evidence" value="ECO:0007669"/>
    <property type="project" value="TreeGrafter"/>
</dbReference>
<evidence type="ECO:0008006" key="9">
    <source>
        <dbReference type="Google" id="ProtNLM"/>
    </source>
</evidence>
<dbReference type="GO" id="GO:0003697">
    <property type="term" value="F:single-stranded DNA binding"/>
    <property type="evidence" value="ECO:0007669"/>
    <property type="project" value="TreeGrafter"/>
</dbReference>
<keyword evidence="4" id="KW-0539">Nucleus</keyword>
<gene>
    <name evidence="7" type="ORF">G7Y89_g1917</name>
</gene>
<dbReference type="InterPro" id="IPR040260">
    <property type="entry name" value="RFA2-like"/>
</dbReference>
<dbReference type="InterPro" id="IPR014892">
    <property type="entry name" value="RPA_C"/>
</dbReference>